<protein>
    <recommendedName>
        <fullName evidence="9">Kinesin motor domain-containing protein</fullName>
    </recommendedName>
</protein>
<dbReference type="GO" id="GO:0003777">
    <property type="term" value="F:microtubule motor activity"/>
    <property type="evidence" value="ECO:0007669"/>
    <property type="project" value="InterPro"/>
</dbReference>
<dbReference type="GO" id="GO:0005875">
    <property type="term" value="C:microtubule associated complex"/>
    <property type="evidence" value="ECO:0007669"/>
    <property type="project" value="TreeGrafter"/>
</dbReference>
<reference evidence="10" key="1">
    <citation type="submission" date="2021-11" db="EMBL/GenBank/DDBJ databases">
        <authorList>
            <person name="Islam A."/>
            <person name="Islam S."/>
            <person name="Flora M.S."/>
            <person name="Rahman M."/>
            <person name="Ziaur R.M."/>
            <person name="Epstein J.H."/>
            <person name="Hassan M."/>
            <person name="Klassen M."/>
            <person name="Woodard K."/>
            <person name="Webb A."/>
            <person name="Webby R.J."/>
            <person name="El Zowalaty M.E."/>
        </authorList>
    </citation>
    <scope>NUCLEOTIDE SEQUENCE</scope>
    <source>
        <strain evidence="10">Pbs3</strain>
    </source>
</reference>
<evidence type="ECO:0000256" key="3">
    <source>
        <dbReference type="ARBA" id="ARBA00022741"/>
    </source>
</evidence>
<dbReference type="Gene3D" id="1.20.58.1520">
    <property type="match status" value="1"/>
</dbReference>
<dbReference type="GO" id="GO:0005524">
    <property type="term" value="F:ATP binding"/>
    <property type="evidence" value="ECO:0007669"/>
    <property type="project" value="UniProtKB-UniRule"/>
</dbReference>
<feature type="compositionally biased region" description="Low complexity" evidence="8">
    <location>
        <begin position="1686"/>
        <end position="1695"/>
    </location>
</feature>
<dbReference type="Proteomes" id="UP001160483">
    <property type="component" value="Unassembled WGS sequence"/>
</dbReference>
<keyword evidence="5 7" id="KW-0175">Coiled coil</keyword>
<feature type="compositionally biased region" description="Polar residues" evidence="8">
    <location>
        <begin position="1670"/>
        <end position="1685"/>
    </location>
</feature>
<gene>
    <name evidence="10" type="ORF">PBS003_LOCUS2793</name>
</gene>
<dbReference type="GO" id="GO:0007018">
    <property type="term" value="P:microtubule-based movement"/>
    <property type="evidence" value="ECO:0007669"/>
    <property type="project" value="InterPro"/>
</dbReference>
<proteinExistence type="inferred from homology"/>
<feature type="compositionally biased region" description="Polar residues" evidence="8">
    <location>
        <begin position="1697"/>
        <end position="1708"/>
    </location>
</feature>
<dbReference type="InterPro" id="IPR027640">
    <property type="entry name" value="Kinesin-like_fam"/>
</dbReference>
<accession>A0AAU9KRK7</accession>
<evidence type="ECO:0000256" key="2">
    <source>
        <dbReference type="ARBA" id="ARBA00022490"/>
    </source>
</evidence>
<dbReference type="InterPro" id="IPR036961">
    <property type="entry name" value="Kinesin_motor_dom_sf"/>
</dbReference>
<dbReference type="GO" id="GO:0008017">
    <property type="term" value="F:microtubule binding"/>
    <property type="evidence" value="ECO:0007669"/>
    <property type="project" value="InterPro"/>
</dbReference>
<keyword evidence="2" id="KW-0963">Cytoplasm</keyword>
<feature type="region of interest" description="Disordered" evidence="8">
    <location>
        <begin position="1670"/>
        <end position="1716"/>
    </location>
</feature>
<feature type="binding site" evidence="6">
    <location>
        <begin position="139"/>
        <end position="146"/>
    </location>
    <ligand>
        <name>ATP</name>
        <dbReference type="ChEBI" id="CHEBI:30616"/>
    </ligand>
</feature>
<evidence type="ECO:0000256" key="1">
    <source>
        <dbReference type="ARBA" id="ARBA00004496"/>
    </source>
</evidence>
<evidence type="ECO:0000259" key="9">
    <source>
        <dbReference type="PROSITE" id="PS50067"/>
    </source>
</evidence>
<keyword evidence="3 6" id="KW-0547">Nucleotide-binding</keyword>
<sequence length="1716" mass="195426">MRRTVMPPPPATALYDPAFCKSDDDSLDDHKSSCSTDEMRVRPLETFIKSRKDGSVRVAVRIRPKLPRELMRNAATCVKKSKHVENTIELSTGETTHRTFTFDHVFSESTKQKELYEEALHPWMASFLQGFNVTVIAYGQTGSGKTYTMGNSMPSTSVIVDRLFGRSLSRDDNNDEEAVDTLQSDEGLIPRFLHHLFTNMNETRGNFQLSVSFLEIYGEDIHDLLESPETQRFSRRSEPLQLRENKKNGVWVQGLTEVRVSNRQDAIKQLRRGSLQRVTASTQMNERSSRSHAVYTVKVVQRVSKCESKKALLVRDDLEPYSARRPTAHAFGLPNVQGDVSESDTVIVSKLTFVDLAGSERLKKTLAEGERMKEGIQINVGLFALGNVINALGDDKRRTASNVHVPYRSSKLTRLLQDALGGNSRTLFIACVSPADLYVNETLNTLQYANRAKNIQNKAVKNIDSRFAELANLKAFNQLLCRELVKAIIVGFGDGWSNDIDTWTGNCMTNSSVLAYLSKIERLTASAGPETSNEERLIETRRLLNGLTAYLCGLVPNNEYRRAASLSSLNENKADEIKSPDEHLDFVSDSGSSVAIMEDRKIDMDDTFVSPYPIEKLCRTLEVMNCAYEMQEMQLEMKRQRELFQAKLLNLESRHHRQELLRNGLSDMIDRMQTWLPESLLDHSSQDTRKTIYRSLEAAKAKMALMEVDMMDIQTQKATLTSELEMKMKRYQKQWKLKQEQIDEMRAVSGETMTNALNVLTRKTEIKVCFDGYDLESIFRYLKDEEQEMAGFLDEGDEAISFMSPLFTQAELSSLQSRDVLSMIQEQLRIAFDKEALEASMNKELRKRAQLFENITSGLVACHCGEITEQEFMEKNEQNLKDCEDNICQLRDAMRAKRDQRASMAEILESIVSLGAAKDLIRLLIVEIYSRWRSYMVADEEEELRQQREAEAIAKENMAALKTDMNVEMEKIEAKYEQDLLCAFQMVTSFNDAVRFDEHRQVQDSVTDTGVATSITLLEEREKMLVAQLSEKEKEMMLMRVELNHFQASAKSMEGKEKSLCLMSRCEKIRQELGLNDEDQTNTYQDIDELLIKKCSQELEELEAAREKLQARIRDAYRVISRMEAVLHVTDPLDIQLLPSVAEGTLLEQEKYLLLLQKRLSSELWERLSTRIRTFEVIMELAWGLQIRSTEDFRHVPKDDLDNFDVHIMKFETVDLDVWKSYYKRKDSADALDQFLDYLGEKGEVSRSSLQQDKLLHQTLLKEKTKRIAEVEEYLKAIRTLARKSHLSQDDIMSVVYAIRDKEGSPDGTVDSTNTVFEDVCARILQTGGHLDVSKRGLEVFAMVLRGFEEVQAGRLNALDNLYRIVDEAAMLTQNATTSGAVDEEALTNHHYFNCSRPETPQDDENLMDTLVAGKGIISTLSKPVESSLRSLFYSMNEDLASFGIDTEEQRMSFYLGCKGEDQTSRRAILNKYAVVPCIASSVQGEEDVLDSAIQERPPNCSDSFLSRLDPEFEKLHDTYSISYGDQQLWKLRTSITDKQEVEITVNSAQNRLRSLQKVMKIFSKINEFKGKIAEFEAHASEKDRLFGNSLRLLEEERFRKMAAKHYPNLLAALRKEVSRWLENEDGEYDLSVLGEDLKNLLLDMMNTDTGLMHLDLGIVRSATKQSLISSSSSCNPQATTPSCDQQAATAARARGQSLSGHSHSQRAGSLKFDQK</sequence>
<dbReference type="EMBL" id="CAKKTJ010000132">
    <property type="protein sequence ID" value="CAH0475985.1"/>
    <property type="molecule type" value="Genomic_DNA"/>
</dbReference>
<evidence type="ECO:0000256" key="7">
    <source>
        <dbReference type="SAM" id="Coils"/>
    </source>
</evidence>
<organism evidence="10 11">
    <name type="scientific">Peronospora belbahrii</name>
    <dbReference type="NCBI Taxonomy" id="622444"/>
    <lineage>
        <taxon>Eukaryota</taxon>
        <taxon>Sar</taxon>
        <taxon>Stramenopiles</taxon>
        <taxon>Oomycota</taxon>
        <taxon>Peronosporomycetes</taxon>
        <taxon>Peronosporales</taxon>
        <taxon>Peronosporaceae</taxon>
        <taxon>Peronospora</taxon>
    </lineage>
</organism>
<feature type="coiled-coil region" evidence="7">
    <location>
        <begin position="1092"/>
        <end position="1126"/>
    </location>
</feature>
<evidence type="ECO:0000313" key="10">
    <source>
        <dbReference type="EMBL" id="CAH0475985.1"/>
    </source>
</evidence>
<dbReference type="PANTHER" id="PTHR47969">
    <property type="entry name" value="CHROMOSOME-ASSOCIATED KINESIN KIF4A-RELATED"/>
    <property type="match status" value="1"/>
</dbReference>
<dbReference type="InterPro" id="IPR001752">
    <property type="entry name" value="Kinesin_motor_dom"/>
</dbReference>
<feature type="domain" description="Kinesin motor" evidence="9">
    <location>
        <begin position="55"/>
        <end position="455"/>
    </location>
</feature>
<dbReference type="PROSITE" id="PS00411">
    <property type="entry name" value="KINESIN_MOTOR_1"/>
    <property type="match status" value="1"/>
</dbReference>
<dbReference type="InterPro" id="IPR019821">
    <property type="entry name" value="Kinesin_motor_CS"/>
</dbReference>
<comment type="caution">
    <text evidence="10">The sequence shown here is derived from an EMBL/GenBank/DDBJ whole genome shotgun (WGS) entry which is preliminary data.</text>
</comment>
<dbReference type="PRINTS" id="PR00380">
    <property type="entry name" value="KINESINHEAVY"/>
</dbReference>
<dbReference type="GO" id="GO:0051231">
    <property type="term" value="P:spindle elongation"/>
    <property type="evidence" value="ECO:0007669"/>
    <property type="project" value="TreeGrafter"/>
</dbReference>
<dbReference type="PROSITE" id="PS50067">
    <property type="entry name" value="KINESIN_MOTOR_2"/>
    <property type="match status" value="1"/>
</dbReference>
<dbReference type="Gene3D" id="3.40.850.10">
    <property type="entry name" value="Kinesin motor domain"/>
    <property type="match status" value="1"/>
</dbReference>
<dbReference type="Pfam" id="PF00225">
    <property type="entry name" value="Kinesin"/>
    <property type="match status" value="1"/>
</dbReference>
<comment type="subcellular location">
    <subcellularLocation>
        <location evidence="1">Cytoplasm</location>
    </subcellularLocation>
</comment>
<dbReference type="GO" id="GO:0007052">
    <property type="term" value="P:mitotic spindle organization"/>
    <property type="evidence" value="ECO:0007669"/>
    <property type="project" value="TreeGrafter"/>
</dbReference>
<dbReference type="PANTHER" id="PTHR47969:SF15">
    <property type="entry name" value="CHROMOSOME-ASSOCIATED KINESIN KIF4A-RELATED"/>
    <property type="match status" value="1"/>
</dbReference>
<dbReference type="GO" id="GO:0005737">
    <property type="term" value="C:cytoplasm"/>
    <property type="evidence" value="ECO:0007669"/>
    <property type="project" value="UniProtKB-SubCell"/>
</dbReference>
<evidence type="ECO:0000313" key="11">
    <source>
        <dbReference type="Proteomes" id="UP001160483"/>
    </source>
</evidence>
<evidence type="ECO:0000256" key="5">
    <source>
        <dbReference type="ARBA" id="ARBA00023054"/>
    </source>
</evidence>
<keyword evidence="4 6" id="KW-0067">ATP-binding</keyword>
<evidence type="ECO:0000256" key="6">
    <source>
        <dbReference type="PROSITE-ProRule" id="PRU00283"/>
    </source>
</evidence>
<evidence type="ECO:0000256" key="8">
    <source>
        <dbReference type="SAM" id="MobiDB-lite"/>
    </source>
</evidence>
<name>A0AAU9KRK7_9STRA</name>
<keyword evidence="6" id="KW-0505">Motor protein</keyword>
<evidence type="ECO:0000256" key="4">
    <source>
        <dbReference type="ARBA" id="ARBA00022840"/>
    </source>
</evidence>
<dbReference type="SMART" id="SM00129">
    <property type="entry name" value="KISc"/>
    <property type="match status" value="1"/>
</dbReference>
<dbReference type="SUPFAM" id="SSF52540">
    <property type="entry name" value="P-loop containing nucleoside triphosphate hydrolases"/>
    <property type="match status" value="1"/>
</dbReference>
<comment type="similarity">
    <text evidence="6">Belongs to the TRAFAC class myosin-kinesin ATPase superfamily. Kinesin family.</text>
</comment>
<dbReference type="InterPro" id="IPR027417">
    <property type="entry name" value="P-loop_NTPase"/>
</dbReference>